<organism evidence="1">
    <name type="scientific">Rhizophora mucronata</name>
    <name type="common">Asiatic mangrove</name>
    <dbReference type="NCBI Taxonomy" id="61149"/>
    <lineage>
        <taxon>Eukaryota</taxon>
        <taxon>Viridiplantae</taxon>
        <taxon>Streptophyta</taxon>
        <taxon>Embryophyta</taxon>
        <taxon>Tracheophyta</taxon>
        <taxon>Spermatophyta</taxon>
        <taxon>Magnoliopsida</taxon>
        <taxon>eudicotyledons</taxon>
        <taxon>Gunneridae</taxon>
        <taxon>Pentapetalae</taxon>
        <taxon>rosids</taxon>
        <taxon>fabids</taxon>
        <taxon>Malpighiales</taxon>
        <taxon>Rhizophoraceae</taxon>
        <taxon>Rhizophora</taxon>
    </lineage>
</organism>
<name>A0A2P2QSE4_RHIMU</name>
<proteinExistence type="predicted"/>
<accession>A0A2P2QSE4</accession>
<sequence>MVFSLSLFIPTTPICTNLKFLSFISMVPCKLMPSHVKMLPRIRKS</sequence>
<protein>
    <submittedName>
        <fullName evidence="1">Uncharacterized protein</fullName>
    </submittedName>
</protein>
<reference evidence="1" key="1">
    <citation type="submission" date="2018-02" db="EMBL/GenBank/DDBJ databases">
        <title>Rhizophora mucronata_Transcriptome.</title>
        <authorList>
            <person name="Meera S.P."/>
            <person name="Sreeshan A."/>
            <person name="Augustine A."/>
        </authorList>
    </citation>
    <scope>NUCLEOTIDE SEQUENCE</scope>
    <source>
        <tissue evidence="1">Leaf</tissue>
    </source>
</reference>
<evidence type="ECO:0000313" key="1">
    <source>
        <dbReference type="EMBL" id="MBX69784.1"/>
    </source>
</evidence>
<dbReference type="AlphaFoldDB" id="A0A2P2QSE4"/>
<dbReference type="EMBL" id="GGEC01089300">
    <property type="protein sequence ID" value="MBX69784.1"/>
    <property type="molecule type" value="Transcribed_RNA"/>
</dbReference>